<proteinExistence type="predicted"/>
<evidence type="ECO:0000256" key="1">
    <source>
        <dbReference type="SAM" id="MobiDB-lite"/>
    </source>
</evidence>
<dbReference type="Proteomes" id="UP000284706">
    <property type="component" value="Unassembled WGS sequence"/>
</dbReference>
<gene>
    <name evidence="2" type="ORF">CVT26_002325</name>
</gene>
<dbReference type="InParanoid" id="A0A409YX25"/>
<comment type="caution">
    <text evidence="2">The sequence shown here is derived from an EMBL/GenBank/DDBJ whole genome shotgun (WGS) entry which is preliminary data.</text>
</comment>
<feature type="region of interest" description="Disordered" evidence="1">
    <location>
        <begin position="257"/>
        <end position="284"/>
    </location>
</feature>
<reference evidence="2 3" key="1">
    <citation type="journal article" date="2018" name="Evol. Lett.">
        <title>Horizontal gene cluster transfer increased hallucinogenic mushroom diversity.</title>
        <authorList>
            <person name="Reynolds H.T."/>
            <person name="Vijayakumar V."/>
            <person name="Gluck-Thaler E."/>
            <person name="Korotkin H.B."/>
            <person name="Matheny P.B."/>
            <person name="Slot J.C."/>
        </authorList>
    </citation>
    <scope>NUCLEOTIDE SEQUENCE [LARGE SCALE GENOMIC DNA]</scope>
    <source>
        <strain evidence="2 3">SRW20</strain>
    </source>
</reference>
<protein>
    <submittedName>
        <fullName evidence="2">Uncharacterized protein</fullName>
    </submittedName>
</protein>
<sequence>MIKLLNSISSLPECDANERLTVTATRRVLRLLGRVYFFLLHAYLNIDLSLDSQLTYLAAAAHLILALYHTNKGDFIPVQLYFDVMSMIKNVYFCVAKTQIDNPTAQFWIILLGTDGLEKVFGKVRTMVGGDTNADQLQLANRIDGAVQCINILEEHPEWGAGSRRLTLKPLSEDPDSVTSEHDHINPRSWKGDVNVSRVVLESCWKEGRRKAVEVLESAGLTAPFDKMDEAGGFDILCPFGGGKVVLVNGKIDAAERDQTNEEADTSDDTPDDVGPPAANVPLDALDIEPDLDDIAGYASRDFEIRTMD</sequence>
<dbReference type="EMBL" id="NHYE01000087">
    <property type="protein sequence ID" value="PPR07576.1"/>
    <property type="molecule type" value="Genomic_DNA"/>
</dbReference>
<evidence type="ECO:0000313" key="2">
    <source>
        <dbReference type="EMBL" id="PPR07576.1"/>
    </source>
</evidence>
<dbReference type="OrthoDB" id="2940686at2759"/>
<keyword evidence="3" id="KW-1185">Reference proteome</keyword>
<feature type="compositionally biased region" description="Acidic residues" evidence="1">
    <location>
        <begin position="261"/>
        <end position="272"/>
    </location>
</feature>
<evidence type="ECO:0000313" key="3">
    <source>
        <dbReference type="Proteomes" id="UP000284706"/>
    </source>
</evidence>
<name>A0A409YX25_9AGAR</name>
<accession>A0A409YX25</accession>
<dbReference type="AlphaFoldDB" id="A0A409YX25"/>
<organism evidence="2 3">
    <name type="scientific">Gymnopilus dilepis</name>
    <dbReference type="NCBI Taxonomy" id="231916"/>
    <lineage>
        <taxon>Eukaryota</taxon>
        <taxon>Fungi</taxon>
        <taxon>Dikarya</taxon>
        <taxon>Basidiomycota</taxon>
        <taxon>Agaricomycotina</taxon>
        <taxon>Agaricomycetes</taxon>
        <taxon>Agaricomycetidae</taxon>
        <taxon>Agaricales</taxon>
        <taxon>Agaricineae</taxon>
        <taxon>Hymenogastraceae</taxon>
        <taxon>Gymnopilus</taxon>
    </lineage>
</organism>